<dbReference type="OrthoDB" id="9970810at2"/>
<dbReference type="EMBL" id="JMQA01000029">
    <property type="protein sequence ID" value="KFN08155.1"/>
    <property type="molecule type" value="Genomic_DNA"/>
</dbReference>
<dbReference type="Proteomes" id="UP000029278">
    <property type="component" value="Unassembled WGS sequence"/>
</dbReference>
<dbReference type="RefSeq" id="WP_036623365.1">
    <property type="nucleotide sequence ID" value="NZ_BGML01000026.1"/>
</dbReference>
<reference evidence="1 2" key="1">
    <citation type="submission" date="2014-04" db="EMBL/GenBank/DDBJ databases">
        <authorList>
            <person name="Bishop-Lilly K.A."/>
            <person name="Broomall S.M."/>
            <person name="Chain P.S."/>
            <person name="Chertkov O."/>
            <person name="Coyne S.R."/>
            <person name="Daligault H.E."/>
            <person name="Davenport K.W."/>
            <person name="Erkkila T."/>
            <person name="Frey K.G."/>
            <person name="Gibbons H.S."/>
            <person name="Gu W."/>
            <person name="Jaissle J."/>
            <person name="Johnson S.L."/>
            <person name="Koroleva G.I."/>
            <person name="Ladner J.T."/>
            <person name="Lo C.-C."/>
            <person name="Minogue T.D."/>
            <person name="Munk C."/>
            <person name="Palacios G.F."/>
            <person name="Redden C.L."/>
            <person name="Rosenzweig C.N."/>
            <person name="Scholz M.B."/>
            <person name="Teshima H."/>
            <person name="Xu Y."/>
        </authorList>
    </citation>
    <scope>NUCLEOTIDE SEQUENCE [LARGE SCALE GENOMIC DNA]</scope>
    <source>
        <strain evidence="1 2">8244</strain>
    </source>
</reference>
<dbReference type="HOGENOM" id="CLU_1592944_0_0_9"/>
<evidence type="ECO:0000313" key="1">
    <source>
        <dbReference type="EMBL" id="KFN08155.1"/>
    </source>
</evidence>
<dbReference type="GeneID" id="77007503"/>
<name>A0A090ZD77_PAEMA</name>
<evidence type="ECO:0000313" key="2">
    <source>
        <dbReference type="Proteomes" id="UP000029278"/>
    </source>
</evidence>
<dbReference type="AlphaFoldDB" id="A0A090ZD77"/>
<sequence>MVSISESQINKIIKFLNNDEVTEEAYYFDLGIGLMYEYAPEGVHFSADYIGMGIELWEAFKYELFDLCCDTSSLEPKSWMSELIEGNIRDLIVGITTAITSKYSVSLGIAVPITSMVLKKGIVNYCSKKPVKPKKTLNEILFSKKEEMEQLKKEFAEEILKDEINNK</sequence>
<accession>A0A090ZD77</accession>
<dbReference type="PATRIC" id="fig|44252.3.peg.3216"/>
<proteinExistence type="predicted"/>
<organism evidence="1 2">
    <name type="scientific">Paenibacillus macerans</name>
    <name type="common">Bacillus macerans</name>
    <dbReference type="NCBI Taxonomy" id="44252"/>
    <lineage>
        <taxon>Bacteria</taxon>
        <taxon>Bacillati</taxon>
        <taxon>Bacillota</taxon>
        <taxon>Bacilli</taxon>
        <taxon>Bacillales</taxon>
        <taxon>Paenibacillaceae</taxon>
        <taxon>Paenibacillus</taxon>
    </lineage>
</organism>
<gene>
    <name evidence="1" type="ORF">DJ90_1599</name>
</gene>
<comment type="caution">
    <text evidence="1">The sequence shown here is derived from an EMBL/GenBank/DDBJ whole genome shotgun (WGS) entry which is preliminary data.</text>
</comment>
<protein>
    <submittedName>
        <fullName evidence="1">Uncharacterized protein</fullName>
    </submittedName>
</protein>
<keyword evidence="2" id="KW-1185">Reference proteome</keyword>